<evidence type="ECO:0000256" key="4">
    <source>
        <dbReference type="ARBA" id="ARBA00022475"/>
    </source>
</evidence>
<dbReference type="PANTHER" id="PTHR11893:SF6">
    <property type="entry name" value="INNEXIN-16"/>
    <property type="match status" value="1"/>
</dbReference>
<dbReference type="AlphaFoldDB" id="A0A8S1F0X9"/>
<dbReference type="PROSITE" id="PS51013">
    <property type="entry name" value="PANNEXIN"/>
    <property type="match status" value="2"/>
</dbReference>
<dbReference type="OrthoDB" id="5867527at2759"/>
<evidence type="ECO:0000256" key="8">
    <source>
        <dbReference type="ARBA" id="ARBA00022989"/>
    </source>
</evidence>
<keyword evidence="3 12" id="KW-0813">Transport</keyword>
<keyword evidence="5 12" id="KW-0812">Transmembrane</keyword>
<accession>A0A8S1F0X9</accession>
<comment type="caution">
    <text evidence="13">The sequence shown here is derived from an EMBL/GenBank/DDBJ whole genome shotgun (WGS) entry which is preliminary data.</text>
</comment>
<feature type="transmembrane region" description="Helical" evidence="12">
    <location>
        <begin position="458"/>
        <end position="475"/>
    </location>
</feature>
<evidence type="ECO:0000256" key="6">
    <source>
        <dbReference type="ARBA" id="ARBA00022868"/>
    </source>
</evidence>
<evidence type="ECO:0000256" key="1">
    <source>
        <dbReference type="ARBA" id="ARBA00004610"/>
    </source>
</evidence>
<comment type="similarity">
    <text evidence="12">Belongs to the pannexin family.</text>
</comment>
<evidence type="ECO:0000256" key="5">
    <source>
        <dbReference type="ARBA" id="ARBA00022692"/>
    </source>
</evidence>
<keyword evidence="8 12" id="KW-1133">Transmembrane helix</keyword>
<keyword evidence="6" id="KW-0303">Gap junction</keyword>
<comment type="caution">
    <text evidence="12">Lacks conserved residue(s) required for the propagation of feature annotation.</text>
</comment>
<evidence type="ECO:0000256" key="12">
    <source>
        <dbReference type="RuleBase" id="RU010713"/>
    </source>
</evidence>
<protein>
    <recommendedName>
        <fullName evidence="12">Innexin</fullName>
    </recommendedName>
</protein>
<dbReference type="EMBL" id="CADEPM010000006">
    <property type="protein sequence ID" value="CAB3407339.1"/>
    <property type="molecule type" value="Genomic_DNA"/>
</dbReference>
<reference evidence="13 14" key="1">
    <citation type="submission" date="2020-04" db="EMBL/GenBank/DDBJ databases">
        <authorList>
            <person name="Laetsch R D."/>
            <person name="Stevens L."/>
            <person name="Kumar S."/>
            <person name="Blaxter L. M."/>
        </authorList>
    </citation>
    <scope>NUCLEOTIDE SEQUENCE [LARGE SCALE GENOMIC DNA]</scope>
</reference>
<dbReference type="Proteomes" id="UP000494206">
    <property type="component" value="Unassembled WGS sequence"/>
</dbReference>
<feature type="transmembrane region" description="Helical" evidence="12">
    <location>
        <begin position="618"/>
        <end position="641"/>
    </location>
</feature>
<evidence type="ECO:0000256" key="11">
    <source>
        <dbReference type="ARBA" id="ARBA00023303"/>
    </source>
</evidence>
<comment type="subcellular location">
    <subcellularLocation>
        <location evidence="1">Cell junction</location>
        <location evidence="1">Gap junction</location>
    </subcellularLocation>
    <subcellularLocation>
        <location evidence="2 12">Cell membrane</location>
        <topology evidence="2 12">Multi-pass membrane protein</topology>
    </subcellularLocation>
</comment>
<evidence type="ECO:0000313" key="13">
    <source>
        <dbReference type="EMBL" id="CAB3407339.1"/>
    </source>
</evidence>
<feature type="transmembrane region" description="Helical" evidence="12">
    <location>
        <begin position="30"/>
        <end position="49"/>
    </location>
</feature>
<dbReference type="GO" id="GO:0005921">
    <property type="term" value="C:gap junction"/>
    <property type="evidence" value="ECO:0007669"/>
    <property type="project" value="UniProtKB-SubCell"/>
</dbReference>
<evidence type="ECO:0000256" key="10">
    <source>
        <dbReference type="ARBA" id="ARBA00023136"/>
    </source>
</evidence>
<feature type="transmembrane region" description="Helical" evidence="12">
    <location>
        <begin position="265"/>
        <end position="288"/>
    </location>
</feature>
<keyword evidence="4" id="KW-1003">Cell membrane</keyword>
<dbReference type="PANTHER" id="PTHR11893">
    <property type="entry name" value="INNEXIN"/>
    <property type="match status" value="1"/>
</dbReference>
<organism evidence="13 14">
    <name type="scientific">Caenorhabditis bovis</name>
    <dbReference type="NCBI Taxonomy" id="2654633"/>
    <lineage>
        <taxon>Eukaryota</taxon>
        <taxon>Metazoa</taxon>
        <taxon>Ecdysozoa</taxon>
        <taxon>Nematoda</taxon>
        <taxon>Chromadorea</taxon>
        <taxon>Rhabditida</taxon>
        <taxon>Rhabditina</taxon>
        <taxon>Rhabditomorpha</taxon>
        <taxon>Rhabditoidea</taxon>
        <taxon>Rhabditidae</taxon>
        <taxon>Peloderinae</taxon>
        <taxon>Caenorhabditis</taxon>
    </lineage>
</organism>
<evidence type="ECO:0000256" key="9">
    <source>
        <dbReference type="ARBA" id="ARBA00023065"/>
    </source>
</evidence>
<sequence>MLHDIKRYASSIKQISQHDDDTIDRLNYKFTSMILVGFALLVFATNYVGQPIQCWVPRQFTDVWEAYTESYCFIENTYFVPMNESNLPAAHTREDREMVYYQWVPFILLLMALFFCLPRAIWAIFPSYSGLTVADMVTSAREASEKFEDFETCAETFANNFERRNRLNVDARQSGSSIFNWYMVMKAAILANVAIQFFALNAFLGTEYTLWGFGVLVDMLNNRHWQESGHFPRVAFCDITSRELGNIHNWTVQCVLMVNMFNEKIFIFVWFWLAAVLGLTAVNFVVWLRNRVSVSNRKRFIAELLKQDGIVRDELREKRLYEEVLKDDGMLFLRLLDANSGRLRSEEVIRKIYNVTFKVQMKINTPLYSGDLVPTYDTDWIDRLRYFRTVMFLVVAAAFIMTKQYVGESVQCWIPEHLAGGWEAYSEKYCLIENTYFVPMNDTNLPAKSERENRELRYYQWVPFILLGLALALYIPRLAWNLMESHAGIDVSKMTALLRRSATATLDAPTIAADDDGVANLSVVEKAIHFPLTTCLLTTKILATCVIFASLVFMDYFMGIGTFYGMTTAVDILSGRQWQESGTFPRVTFCDVEVRELGNIHNWTFQCVLMVNMFNEKLFVALWLWFALLAILSIIDIFAFVNRFSTGHQIQFLRQILSCTSDDVEPDDSDIEAFIKNVLTIDGVNFLHLALSNATIFEVSLIVKPLWTKYFNQHSSHR</sequence>
<evidence type="ECO:0000256" key="3">
    <source>
        <dbReference type="ARBA" id="ARBA00022448"/>
    </source>
</evidence>
<dbReference type="InterPro" id="IPR000990">
    <property type="entry name" value="Innexin"/>
</dbReference>
<comment type="function">
    <text evidence="12">Structural component of the gap junctions.</text>
</comment>
<proteinExistence type="inferred from homology"/>
<keyword evidence="14" id="KW-1185">Reference proteome</keyword>
<evidence type="ECO:0000256" key="2">
    <source>
        <dbReference type="ARBA" id="ARBA00004651"/>
    </source>
</evidence>
<keyword evidence="9 12" id="KW-0406">Ion transport</keyword>
<dbReference type="Pfam" id="PF00876">
    <property type="entry name" value="Innexin"/>
    <property type="match status" value="2"/>
</dbReference>
<dbReference type="GO" id="GO:0005243">
    <property type="term" value="F:gap junction channel activity"/>
    <property type="evidence" value="ECO:0007669"/>
    <property type="project" value="TreeGrafter"/>
</dbReference>
<name>A0A8S1F0X9_9PELO</name>
<keyword evidence="7" id="KW-0965">Cell junction</keyword>
<feature type="transmembrane region" description="Helical" evidence="12">
    <location>
        <begin position="181"/>
        <end position="204"/>
    </location>
</feature>
<keyword evidence="11 12" id="KW-0407">Ion channel</keyword>
<gene>
    <name evidence="12" type="primary">inx</name>
    <name evidence="13" type="ORF">CBOVIS_LOCUS9285</name>
</gene>
<feature type="transmembrane region" description="Helical" evidence="12">
    <location>
        <begin position="100"/>
        <end position="122"/>
    </location>
</feature>
<feature type="transmembrane region" description="Helical" evidence="12">
    <location>
        <begin position="541"/>
        <end position="564"/>
    </location>
</feature>
<feature type="transmembrane region" description="Helical" evidence="12">
    <location>
        <begin position="386"/>
        <end position="406"/>
    </location>
</feature>
<evidence type="ECO:0000313" key="14">
    <source>
        <dbReference type="Proteomes" id="UP000494206"/>
    </source>
</evidence>
<dbReference type="GO" id="GO:0034220">
    <property type="term" value="P:monoatomic ion transmembrane transport"/>
    <property type="evidence" value="ECO:0007669"/>
    <property type="project" value="UniProtKB-KW"/>
</dbReference>
<evidence type="ECO:0000256" key="7">
    <source>
        <dbReference type="ARBA" id="ARBA00022949"/>
    </source>
</evidence>
<dbReference type="PRINTS" id="PR01262">
    <property type="entry name" value="INNEXIN"/>
</dbReference>
<dbReference type="GO" id="GO:0005886">
    <property type="term" value="C:plasma membrane"/>
    <property type="evidence" value="ECO:0007669"/>
    <property type="project" value="UniProtKB-SubCell"/>
</dbReference>
<keyword evidence="10 12" id="KW-0472">Membrane</keyword>